<dbReference type="OrthoDB" id="10057935at2759"/>
<dbReference type="AlphaFoldDB" id="A0A814Q4S8"/>
<evidence type="ECO:0000313" key="4">
    <source>
        <dbReference type="EMBL" id="CAF1605466.1"/>
    </source>
</evidence>
<dbReference type="Pfam" id="PF15074">
    <property type="entry name" value="CFAP90"/>
    <property type="match status" value="1"/>
</dbReference>
<evidence type="ECO:0000313" key="5">
    <source>
        <dbReference type="Proteomes" id="UP000663828"/>
    </source>
</evidence>
<dbReference type="EMBL" id="CAJNOR010006871">
    <property type="protein sequence ID" value="CAF1605466.1"/>
    <property type="molecule type" value="Genomic_DNA"/>
</dbReference>
<gene>
    <name evidence="2" type="ORF">EDS130_LOCUS20720</name>
    <name evidence="3" type="ORF">XAT740_LOCUS44343</name>
    <name evidence="4" type="ORF">XAT740_LOCUS48226</name>
</gene>
<dbReference type="EMBL" id="CAJNOR010005606">
    <property type="protein sequence ID" value="CAF1569514.1"/>
    <property type="molecule type" value="Genomic_DNA"/>
</dbReference>
<dbReference type="Proteomes" id="UP000663852">
    <property type="component" value="Unassembled WGS sequence"/>
</dbReference>
<evidence type="ECO:0000256" key="1">
    <source>
        <dbReference type="SAM" id="MobiDB-lite"/>
    </source>
</evidence>
<dbReference type="PANTHER" id="PTHR34444:SF1">
    <property type="entry name" value="CILIA- AND FLAGELLA-ASSOCIATED PROTEIN 90"/>
    <property type="match status" value="1"/>
</dbReference>
<name>A0A814Q4S8_ADIRI</name>
<dbReference type="EMBL" id="CAJNOJ010000102">
    <property type="protein sequence ID" value="CAF1114691.1"/>
    <property type="molecule type" value="Genomic_DNA"/>
</dbReference>
<evidence type="ECO:0000313" key="3">
    <source>
        <dbReference type="EMBL" id="CAF1569514.1"/>
    </source>
</evidence>
<feature type="compositionally biased region" description="Basic and acidic residues" evidence="1">
    <location>
        <begin position="88"/>
        <end position="97"/>
    </location>
</feature>
<organism evidence="2 6">
    <name type="scientific">Adineta ricciae</name>
    <name type="common">Rotifer</name>
    <dbReference type="NCBI Taxonomy" id="249248"/>
    <lineage>
        <taxon>Eukaryota</taxon>
        <taxon>Metazoa</taxon>
        <taxon>Spiralia</taxon>
        <taxon>Gnathifera</taxon>
        <taxon>Rotifera</taxon>
        <taxon>Eurotatoria</taxon>
        <taxon>Bdelloidea</taxon>
        <taxon>Adinetida</taxon>
        <taxon>Adinetidae</taxon>
        <taxon>Adineta</taxon>
    </lineage>
</organism>
<keyword evidence="5" id="KW-1185">Reference proteome</keyword>
<accession>A0A814Q4S8</accession>
<protein>
    <submittedName>
        <fullName evidence="2">Uncharacterized protein</fullName>
    </submittedName>
</protein>
<comment type="caution">
    <text evidence="2">The sequence shown here is derived from an EMBL/GenBank/DDBJ whole genome shotgun (WGS) entry which is preliminary data.</text>
</comment>
<dbReference type="InterPro" id="IPR027901">
    <property type="entry name" value="CFAP90"/>
</dbReference>
<evidence type="ECO:0000313" key="2">
    <source>
        <dbReference type="EMBL" id="CAF1114691.1"/>
    </source>
</evidence>
<feature type="region of interest" description="Disordered" evidence="1">
    <location>
        <begin position="73"/>
        <end position="106"/>
    </location>
</feature>
<dbReference type="Proteomes" id="UP000663828">
    <property type="component" value="Unassembled WGS sequence"/>
</dbReference>
<evidence type="ECO:0000313" key="6">
    <source>
        <dbReference type="Proteomes" id="UP000663852"/>
    </source>
</evidence>
<proteinExistence type="predicted"/>
<reference evidence="2" key="1">
    <citation type="submission" date="2021-02" db="EMBL/GenBank/DDBJ databases">
        <authorList>
            <person name="Nowell W R."/>
        </authorList>
    </citation>
    <scope>NUCLEOTIDE SEQUENCE</scope>
</reference>
<sequence>MSSNKPSKHIHVETPHNTYDLHGYTCELSATSFVPPRRIHPIERSYFNSTKETKPSSIYDQIFHIQYDFNPKAHRDDRQHSKFIGLDQAKEEDDKTYPTRSSSIYGRRHKQPVDVIDRSHVRIGHVKNEFYRNNGGIDQKPIQL</sequence>
<dbReference type="PANTHER" id="PTHR34444">
    <property type="entry name" value="LOC361192"/>
    <property type="match status" value="1"/>
</dbReference>